<reference evidence="11 12" key="1">
    <citation type="submission" date="2020-10" db="EMBL/GenBank/DDBJ databases">
        <title>Ca. Dormibacterota MAGs.</title>
        <authorList>
            <person name="Montgomery K."/>
        </authorList>
    </citation>
    <scope>NUCLEOTIDE SEQUENCE [LARGE SCALE GENOMIC DNA]</scope>
    <source>
        <strain evidence="11">SC8812_S17_18</strain>
    </source>
</reference>
<evidence type="ECO:0000259" key="10">
    <source>
        <dbReference type="Pfam" id="PF00768"/>
    </source>
</evidence>
<gene>
    <name evidence="11" type="ORF">JF886_05145</name>
</gene>
<keyword evidence="2" id="KW-0732">Signal</keyword>
<feature type="active site" evidence="7">
    <location>
        <position position="142"/>
    </location>
</feature>
<feature type="binding site" evidence="8">
    <location>
        <position position="249"/>
    </location>
    <ligand>
        <name>substrate</name>
    </ligand>
</feature>
<feature type="active site" description="Proton acceptor" evidence="7">
    <location>
        <position position="88"/>
    </location>
</feature>
<keyword evidence="5" id="KW-0573">Peptidoglycan synthesis</keyword>
<keyword evidence="6" id="KW-0961">Cell wall biogenesis/degradation</keyword>
<dbReference type="PRINTS" id="PR00725">
    <property type="entry name" value="DADACBPTASE1"/>
</dbReference>
<evidence type="ECO:0000256" key="2">
    <source>
        <dbReference type="ARBA" id="ARBA00022729"/>
    </source>
</evidence>
<feature type="active site" description="Acyl-ester intermediate" evidence="7">
    <location>
        <position position="85"/>
    </location>
</feature>
<evidence type="ECO:0000256" key="4">
    <source>
        <dbReference type="ARBA" id="ARBA00022960"/>
    </source>
</evidence>
<evidence type="ECO:0000313" key="12">
    <source>
        <dbReference type="Proteomes" id="UP000606991"/>
    </source>
</evidence>
<dbReference type="GO" id="GO:0008360">
    <property type="term" value="P:regulation of cell shape"/>
    <property type="evidence" value="ECO:0007669"/>
    <property type="project" value="UniProtKB-KW"/>
</dbReference>
<dbReference type="GO" id="GO:0071555">
    <property type="term" value="P:cell wall organization"/>
    <property type="evidence" value="ECO:0007669"/>
    <property type="project" value="UniProtKB-KW"/>
</dbReference>
<dbReference type="InterPro" id="IPR001967">
    <property type="entry name" value="Peptidase_S11_N"/>
</dbReference>
<dbReference type="GO" id="GO:0009252">
    <property type="term" value="P:peptidoglycan biosynthetic process"/>
    <property type="evidence" value="ECO:0007669"/>
    <property type="project" value="UniProtKB-KW"/>
</dbReference>
<protein>
    <submittedName>
        <fullName evidence="11">D-alanyl-D-alanine carboxypeptidase</fullName>
    </submittedName>
</protein>
<evidence type="ECO:0000256" key="8">
    <source>
        <dbReference type="PIRSR" id="PIRSR618044-2"/>
    </source>
</evidence>
<evidence type="ECO:0000256" key="9">
    <source>
        <dbReference type="RuleBase" id="RU004016"/>
    </source>
</evidence>
<comment type="similarity">
    <text evidence="1 9">Belongs to the peptidase S11 family.</text>
</comment>
<organism evidence="11 12">
    <name type="scientific">Candidatus Aeolococcus gillhamiae</name>
    <dbReference type="NCBI Taxonomy" id="3127015"/>
    <lineage>
        <taxon>Bacteria</taxon>
        <taxon>Bacillati</taxon>
        <taxon>Candidatus Dormiibacterota</taxon>
        <taxon>Candidatus Dormibacteria</taxon>
        <taxon>Candidatus Aeolococcales</taxon>
        <taxon>Candidatus Aeolococcaceae</taxon>
        <taxon>Candidatus Aeolococcus</taxon>
    </lineage>
</organism>
<evidence type="ECO:0000256" key="3">
    <source>
        <dbReference type="ARBA" id="ARBA00022801"/>
    </source>
</evidence>
<evidence type="ECO:0000256" key="5">
    <source>
        <dbReference type="ARBA" id="ARBA00022984"/>
    </source>
</evidence>
<keyword evidence="4" id="KW-0133">Cell shape</keyword>
<sequence length="315" mass="32883">MAVVSAGGGPGTAVGARAAIANTAADLARPAWFGMSLVRQPVLFVEAAPPQTPPVLHARAGILVDIDSNAVLWQLDAHAHLPPASTTKILTALVALANLNPDRQVTLTPEAVHLAWDETRMGLSAGQTLTVRELLTGLLVVSGNDAANGIGLGTVGMERFVGAMNAQVAALGLHDSHFTGPVGLDDPEQYSSAYDLAAISTAAVRTYPLFRDIVTMRSADLPAAPGHPEFFLQSINLLLGMYPPATGIKPGWTGDAGYCEVAMAVRDGHRLISVLLNAPYSYSQSRHLLDWGFVQEGLPSTLPTPTPSAAPSPHG</sequence>
<dbReference type="PANTHER" id="PTHR21581">
    <property type="entry name" value="D-ALANYL-D-ALANINE CARBOXYPEPTIDASE"/>
    <property type="match status" value="1"/>
</dbReference>
<proteinExistence type="inferred from homology"/>
<evidence type="ECO:0000256" key="6">
    <source>
        <dbReference type="ARBA" id="ARBA00023316"/>
    </source>
</evidence>
<dbReference type="GO" id="GO:0006508">
    <property type="term" value="P:proteolysis"/>
    <property type="evidence" value="ECO:0007669"/>
    <property type="project" value="InterPro"/>
</dbReference>
<feature type="domain" description="Peptidase S11 D-alanyl-D-alanine carboxypeptidase A N-terminal" evidence="10">
    <location>
        <begin position="52"/>
        <end position="279"/>
    </location>
</feature>
<dbReference type="EMBL" id="JAEKNS010000059">
    <property type="protein sequence ID" value="MBJ7594242.1"/>
    <property type="molecule type" value="Genomic_DNA"/>
</dbReference>
<dbReference type="AlphaFoldDB" id="A0A934JZ52"/>
<evidence type="ECO:0000313" key="11">
    <source>
        <dbReference type="EMBL" id="MBJ7594242.1"/>
    </source>
</evidence>
<keyword evidence="11" id="KW-0121">Carboxypeptidase</keyword>
<dbReference type="PANTHER" id="PTHR21581:SF33">
    <property type="entry name" value="D-ALANYL-D-ALANINE CARBOXYPEPTIDASE DACB"/>
    <property type="match status" value="1"/>
</dbReference>
<dbReference type="Proteomes" id="UP000606991">
    <property type="component" value="Unassembled WGS sequence"/>
</dbReference>
<evidence type="ECO:0000256" key="1">
    <source>
        <dbReference type="ARBA" id="ARBA00007164"/>
    </source>
</evidence>
<dbReference type="SUPFAM" id="SSF56601">
    <property type="entry name" value="beta-lactamase/transpeptidase-like"/>
    <property type="match status" value="1"/>
</dbReference>
<keyword evidence="11" id="KW-0645">Protease</keyword>
<comment type="caution">
    <text evidence="11">The sequence shown here is derived from an EMBL/GenBank/DDBJ whole genome shotgun (WGS) entry which is preliminary data.</text>
</comment>
<dbReference type="GO" id="GO:0009002">
    <property type="term" value="F:serine-type D-Ala-D-Ala carboxypeptidase activity"/>
    <property type="evidence" value="ECO:0007669"/>
    <property type="project" value="InterPro"/>
</dbReference>
<name>A0A934JZ52_9BACT</name>
<dbReference type="Pfam" id="PF00768">
    <property type="entry name" value="Peptidase_S11"/>
    <property type="match status" value="1"/>
</dbReference>
<dbReference type="InterPro" id="IPR012338">
    <property type="entry name" value="Beta-lactam/transpept-like"/>
</dbReference>
<evidence type="ECO:0000256" key="7">
    <source>
        <dbReference type="PIRSR" id="PIRSR618044-1"/>
    </source>
</evidence>
<dbReference type="Gene3D" id="3.40.710.10">
    <property type="entry name" value="DD-peptidase/beta-lactamase superfamily"/>
    <property type="match status" value="1"/>
</dbReference>
<dbReference type="RefSeq" id="WP_337310257.1">
    <property type="nucleotide sequence ID" value="NZ_JAEKNS010000059.1"/>
</dbReference>
<accession>A0A934JZ52</accession>
<dbReference type="InterPro" id="IPR018044">
    <property type="entry name" value="Peptidase_S11"/>
</dbReference>
<keyword evidence="3" id="KW-0378">Hydrolase</keyword>